<name>A0ACB8F7Q4_9SAUR</name>
<dbReference type="Proteomes" id="UP000827872">
    <property type="component" value="Linkage Group LG05"/>
</dbReference>
<reference evidence="1" key="1">
    <citation type="submission" date="2021-08" db="EMBL/GenBank/DDBJ databases">
        <title>The first chromosome-level gecko genome reveals the dynamic sex chromosomes of Neotropical dwarf geckos (Sphaerodactylidae: Sphaerodactylus).</title>
        <authorList>
            <person name="Pinto B.J."/>
            <person name="Keating S.E."/>
            <person name="Gamble T."/>
        </authorList>
    </citation>
    <scope>NUCLEOTIDE SEQUENCE</scope>
    <source>
        <strain evidence="1">TG3544</strain>
    </source>
</reference>
<evidence type="ECO:0000313" key="2">
    <source>
        <dbReference type="Proteomes" id="UP000827872"/>
    </source>
</evidence>
<keyword evidence="2" id="KW-1185">Reference proteome</keyword>
<sequence length="184" mass="20132">MEGEGPRSIHSQGIAATHHVPMRVIIRPLPPVLDEDKVGSLMRTVQVKKEPPWGWFPGGSGRRNGELGGGHPEVIQPNPGTTQGINASLLFPLPCPEGAGETGQGKNKDLDDLKRILEDAEQVPPIDVLWIKGTQGGDYFYSFGGCHRYEAYKRLNKETIPAKIVRSTVSDLRTYLGSSLPDLR</sequence>
<protein>
    <submittedName>
        <fullName evidence="1">Uncharacterized protein</fullName>
    </submittedName>
</protein>
<organism evidence="1 2">
    <name type="scientific">Sphaerodactylus townsendi</name>
    <dbReference type="NCBI Taxonomy" id="933632"/>
    <lineage>
        <taxon>Eukaryota</taxon>
        <taxon>Metazoa</taxon>
        <taxon>Chordata</taxon>
        <taxon>Craniata</taxon>
        <taxon>Vertebrata</taxon>
        <taxon>Euteleostomi</taxon>
        <taxon>Lepidosauria</taxon>
        <taxon>Squamata</taxon>
        <taxon>Bifurcata</taxon>
        <taxon>Gekkota</taxon>
        <taxon>Sphaerodactylidae</taxon>
        <taxon>Sphaerodactylus</taxon>
    </lineage>
</organism>
<dbReference type="EMBL" id="CM037618">
    <property type="protein sequence ID" value="KAH8000941.1"/>
    <property type="molecule type" value="Genomic_DNA"/>
</dbReference>
<evidence type="ECO:0000313" key="1">
    <source>
        <dbReference type="EMBL" id="KAH8000941.1"/>
    </source>
</evidence>
<comment type="caution">
    <text evidence="1">The sequence shown here is derived from an EMBL/GenBank/DDBJ whole genome shotgun (WGS) entry which is preliminary data.</text>
</comment>
<accession>A0ACB8F7Q4</accession>
<proteinExistence type="predicted"/>
<gene>
    <name evidence="1" type="ORF">K3G42_030062</name>
</gene>